<dbReference type="AlphaFoldDB" id="A0A7X3IIE4"/>
<evidence type="ECO:0000313" key="2">
    <source>
        <dbReference type="Proteomes" id="UP000460318"/>
    </source>
</evidence>
<organism evidence="1 2">
    <name type="scientific">Paenibacillus dendrobii</name>
    <dbReference type="NCBI Taxonomy" id="2691084"/>
    <lineage>
        <taxon>Bacteria</taxon>
        <taxon>Bacillati</taxon>
        <taxon>Bacillota</taxon>
        <taxon>Bacilli</taxon>
        <taxon>Bacillales</taxon>
        <taxon>Paenibacillaceae</taxon>
        <taxon>Paenibacillus</taxon>
    </lineage>
</organism>
<sequence>MLADMERKILRILFNFLSGRRRLPTIHELEIKTGKRKDVILHSLRELERLEYIEWKDKTNVQTIVIIEKWERKEPAHEEAHKRQDLPVIREGNTDYWTKY</sequence>
<dbReference type="EMBL" id="WUBI01000001">
    <property type="protein sequence ID" value="MWV44487.1"/>
    <property type="molecule type" value="Genomic_DNA"/>
</dbReference>
<reference evidence="1 2" key="1">
    <citation type="submission" date="2019-12" db="EMBL/GenBank/DDBJ databases">
        <title>Paenibacillus sp. nov., an endophytic bacterium isolated from the stem of Dendrobium.</title>
        <authorList>
            <person name="Zhao R."/>
        </authorList>
    </citation>
    <scope>NUCLEOTIDE SEQUENCE [LARGE SCALE GENOMIC DNA]</scope>
    <source>
        <strain evidence="1 2">HJL G12</strain>
    </source>
</reference>
<accession>A0A7X3IIE4</accession>
<comment type="caution">
    <text evidence="1">The sequence shown here is derived from an EMBL/GenBank/DDBJ whole genome shotgun (WGS) entry which is preliminary data.</text>
</comment>
<dbReference type="Proteomes" id="UP000460318">
    <property type="component" value="Unassembled WGS sequence"/>
</dbReference>
<name>A0A7X3IIE4_9BACL</name>
<proteinExistence type="predicted"/>
<protein>
    <recommendedName>
        <fullName evidence="3">LexA repressor DNA-binding domain-containing protein</fullName>
    </recommendedName>
</protein>
<keyword evidence="2" id="KW-1185">Reference proteome</keyword>
<evidence type="ECO:0008006" key="3">
    <source>
        <dbReference type="Google" id="ProtNLM"/>
    </source>
</evidence>
<evidence type="ECO:0000313" key="1">
    <source>
        <dbReference type="EMBL" id="MWV44487.1"/>
    </source>
</evidence>
<gene>
    <name evidence="1" type="ORF">GRF59_12705</name>
</gene>